<dbReference type="PANTHER" id="PTHR42760">
    <property type="entry name" value="SHORT-CHAIN DEHYDROGENASES/REDUCTASES FAMILY MEMBER"/>
    <property type="match status" value="1"/>
</dbReference>
<dbReference type="KEGG" id="elio:KO353_05240"/>
<evidence type="ECO:0000313" key="3">
    <source>
        <dbReference type="Proteomes" id="UP000694001"/>
    </source>
</evidence>
<gene>
    <name evidence="2" type="ORF">KO353_05240</name>
</gene>
<dbReference type="GO" id="GO:0016616">
    <property type="term" value="F:oxidoreductase activity, acting on the CH-OH group of donors, NAD or NADP as acceptor"/>
    <property type="evidence" value="ECO:0007669"/>
    <property type="project" value="TreeGrafter"/>
</dbReference>
<organism evidence="2 3">
    <name type="scientific">Elioraea tepida</name>
    <dbReference type="NCBI Taxonomy" id="2843330"/>
    <lineage>
        <taxon>Bacteria</taxon>
        <taxon>Pseudomonadati</taxon>
        <taxon>Pseudomonadota</taxon>
        <taxon>Alphaproteobacteria</taxon>
        <taxon>Acetobacterales</taxon>
        <taxon>Elioraeaceae</taxon>
        <taxon>Elioraea</taxon>
    </lineage>
</organism>
<dbReference type="Proteomes" id="UP000694001">
    <property type="component" value="Chromosome"/>
</dbReference>
<evidence type="ECO:0000256" key="1">
    <source>
        <dbReference type="ARBA" id="ARBA00006484"/>
    </source>
</evidence>
<sequence>MNIRFDGQAVLVTGAGHGIGRAIARGFALRGARVFACDLDAGNLAVTARTPGIETSVVDVTDRAAVRAWVASVEAAAGGAVDVVVNNAGGVCGQAGRPIEEVSDADWDAILRVNLTAAFAVSQAAAPAMKAHRRGRIVIISSGAGLGVSKTGIQAYAAAKAGQIGLTRQLAHELGPFGITVNSVAPGFVLSNPSTMRQWQAYGEAGQRALLEGIALRRLGTPEDMVHAVLFLASDYAAYINGQTLAVDGGK</sequence>
<dbReference type="InterPro" id="IPR002347">
    <property type="entry name" value="SDR_fam"/>
</dbReference>
<keyword evidence="3" id="KW-1185">Reference proteome</keyword>
<dbReference type="FunFam" id="3.40.50.720:FF:000084">
    <property type="entry name" value="Short-chain dehydrogenase reductase"/>
    <property type="match status" value="1"/>
</dbReference>
<dbReference type="EMBL" id="CP076448">
    <property type="protein sequence ID" value="QXM25615.1"/>
    <property type="molecule type" value="Genomic_DNA"/>
</dbReference>
<dbReference type="CDD" id="cd05233">
    <property type="entry name" value="SDR_c"/>
    <property type="match status" value="1"/>
</dbReference>
<name>A0A975YKC3_9PROT</name>
<accession>A0A975YKC3</accession>
<dbReference type="PANTHER" id="PTHR42760:SF135">
    <property type="entry name" value="BLL7886 PROTEIN"/>
    <property type="match status" value="1"/>
</dbReference>
<comment type="similarity">
    <text evidence="1">Belongs to the short-chain dehydrogenases/reductases (SDR) family.</text>
</comment>
<dbReference type="AlphaFoldDB" id="A0A975YKC3"/>
<dbReference type="Pfam" id="PF13561">
    <property type="entry name" value="adh_short_C2"/>
    <property type="match status" value="1"/>
</dbReference>
<protein>
    <submittedName>
        <fullName evidence="2">SDR family oxidoreductase</fullName>
    </submittedName>
</protein>
<reference evidence="2" key="1">
    <citation type="submission" date="2021-06" db="EMBL/GenBank/DDBJ databases">
        <title>Elioraea tepida, sp. nov., a moderately thermophilic aerobic anoxygenic phototrophic bacterium isolated from an alkaline siliceous hot spring mat community in Yellowstone National Park, WY, USA.</title>
        <authorList>
            <person name="Saini M.K."/>
            <person name="Yoshida S."/>
            <person name="Sebastian A."/>
            <person name="Hirose S."/>
            <person name="Hara E."/>
            <person name="Tamaki H."/>
            <person name="Soulier N.T."/>
            <person name="Albert I."/>
            <person name="Hanada S."/>
            <person name="Bryant D.A."/>
            <person name="Tank M."/>
        </authorList>
    </citation>
    <scope>NUCLEOTIDE SEQUENCE</scope>
    <source>
        <strain evidence="2">MS-P2</strain>
    </source>
</reference>
<evidence type="ECO:0000313" key="2">
    <source>
        <dbReference type="EMBL" id="QXM25615.1"/>
    </source>
</evidence>
<proteinExistence type="inferred from homology"/>
<dbReference type="GO" id="GO:0030497">
    <property type="term" value="P:fatty acid elongation"/>
    <property type="evidence" value="ECO:0007669"/>
    <property type="project" value="TreeGrafter"/>
</dbReference>
<dbReference type="RefSeq" id="WP_218286671.1">
    <property type="nucleotide sequence ID" value="NZ_CP076448.1"/>
</dbReference>